<proteinExistence type="predicted"/>
<protein>
    <recommendedName>
        <fullName evidence="7">Amidohydrolase-related domain-containing protein</fullName>
    </recommendedName>
</protein>
<dbReference type="InterPro" id="IPR002523">
    <property type="entry name" value="MgTranspt_CorA/ZnTranspt_ZntB"/>
</dbReference>
<evidence type="ECO:0000313" key="8">
    <source>
        <dbReference type="EMBL" id="KXT17604.1"/>
    </source>
</evidence>
<keyword evidence="3 6" id="KW-1133">Transmembrane helix</keyword>
<reference evidence="8 9" key="1">
    <citation type="submission" date="2015-07" db="EMBL/GenBank/DDBJ databases">
        <title>Comparative genomics of the Sigatoka disease complex on banana suggests a link between parallel evolutionary changes in Pseudocercospora fijiensis and Pseudocercospora eumusae and increased virulence on the banana host.</title>
        <authorList>
            <person name="Chang T.-C."/>
            <person name="Salvucci A."/>
            <person name="Crous P.W."/>
            <person name="Stergiopoulos I."/>
        </authorList>
    </citation>
    <scope>NUCLEOTIDE SEQUENCE [LARGE SCALE GENOMIC DNA]</scope>
    <source>
        <strain evidence="8 9">CBS 116634</strain>
    </source>
</reference>
<feature type="transmembrane region" description="Helical" evidence="6">
    <location>
        <begin position="1090"/>
        <end position="1108"/>
    </location>
</feature>
<evidence type="ECO:0000259" key="7">
    <source>
        <dbReference type="Pfam" id="PF01979"/>
    </source>
</evidence>
<dbReference type="Gene3D" id="1.20.58.340">
    <property type="entry name" value="Magnesium transport protein CorA, transmembrane region"/>
    <property type="match status" value="1"/>
</dbReference>
<feature type="domain" description="Amidohydrolase-related" evidence="7">
    <location>
        <begin position="100"/>
        <end position="461"/>
    </location>
</feature>
<dbReference type="STRING" id="113226.A0A139ISR8"/>
<feature type="region of interest" description="Disordered" evidence="5">
    <location>
        <begin position="1"/>
        <end position="32"/>
    </location>
</feature>
<evidence type="ECO:0000256" key="4">
    <source>
        <dbReference type="ARBA" id="ARBA00023136"/>
    </source>
</evidence>
<evidence type="ECO:0000256" key="3">
    <source>
        <dbReference type="ARBA" id="ARBA00022989"/>
    </source>
</evidence>
<evidence type="ECO:0000256" key="5">
    <source>
        <dbReference type="SAM" id="MobiDB-lite"/>
    </source>
</evidence>
<dbReference type="Gene3D" id="2.30.40.10">
    <property type="entry name" value="Urease, subunit C, domain 1"/>
    <property type="match status" value="1"/>
</dbReference>
<feature type="compositionally biased region" description="Polar residues" evidence="5">
    <location>
        <begin position="575"/>
        <end position="586"/>
    </location>
</feature>
<dbReference type="InterPro" id="IPR011059">
    <property type="entry name" value="Metal-dep_hydrolase_composite"/>
</dbReference>
<evidence type="ECO:0000256" key="6">
    <source>
        <dbReference type="SAM" id="Phobius"/>
    </source>
</evidence>
<dbReference type="GO" id="GO:0046873">
    <property type="term" value="F:metal ion transmembrane transporter activity"/>
    <property type="evidence" value="ECO:0007669"/>
    <property type="project" value="InterPro"/>
</dbReference>
<feature type="region of interest" description="Disordered" evidence="5">
    <location>
        <begin position="533"/>
        <end position="598"/>
    </location>
</feature>
<keyword evidence="9" id="KW-1185">Reference proteome</keyword>
<dbReference type="InterPro" id="IPR006680">
    <property type="entry name" value="Amidohydro-rel"/>
</dbReference>
<feature type="region of interest" description="Disordered" evidence="5">
    <location>
        <begin position="1353"/>
        <end position="1374"/>
    </location>
</feature>
<dbReference type="EMBL" id="LFZO01000017">
    <property type="protein sequence ID" value="KXT17604.1"/>
    <property type="molecule type" value="Genomic_DNA"/>
</dbReference>
<feature type="transmembrane region" description="Helical" evidence="6">
    <location>
        <begin position="1059"/>
        <end position="1078"/>
    </location>
</feature>
<dbReference type="GO" id="GO:0016810">
    <property type="term" value="F:hydrolase activity, acting on carbon-nitrogen (but not peptide) bonds"/>
    <property type="evidence" value="ECO:0007669"/>
    <property type="project" value="InterPro"/>
</dbReference>
<keyword evidence="2 6" id="KW-0812">Transmembrane</keyword>
<dbReference type="SUPFAM" id="SSF51556">
    <property type="entry name" value="Metallo-dependent hydrolases"/>
    <property type="match status" value="1"/>
</dbReference>
<accession>A0A139ISR8</accession>
<dbReference type="CDD" id="cd01299">
    <property type="entry name" value="Met_dep_hydrolase_A"/>
    <property type="match status" value="1"/>
</dbReference>
<dbReference type="InterPro" id="IPR032466">
    <property type="entry name" value="Metal_Hydrolase"/>
</dbReference>
<evidence type="ECO:0000256" key="2">
    <source>
        <dbReference type="ARBA" id="ARBA00022692"/>
    </source>
</evidence>
<dbReference type="Proteomes" id="UP000073492">
    <property type="component" value="Unassembled WGS sequence"/>
</dbReference>
<dbReference type="InterPro" id="IPR057744">
    <property type="entry name" value="OTAase-like"/>
</dbReference>
<dbReference type="InterPro" id="IPR045863">
    <property type="entry name" value="CorA_TM1_TM2"/>
</dbReference>
<dbReference type="GO" id="GO:0016020">
    <property type="term" value="C:membrane"/>
    <property type="evidence" value="ECO:0007669"/>
    <property type="project" value="UniProtKB-SubCell"/>
</dbReference>
<dbReference type="Pfam" id="PF01979">
    <property type="entry name" value="Amidohydro_1"/>
    <property type="match status" value="1"/>
</dbReference>
<organism evidence="8 9">
    <name type="scientific">Pseudocercospora musae</name>
    <dbReference type="NCBI Taxonomy" id="113226"/>
    <lineage>
        <taxon>Eukaryota</taxon>
        <taxon>Fungi</taxon>
        <taxon>Dikarya</taxon>
        <taxon>Ascomycota</taxon>
        <taxon>Pezizomycotina</taxon>
        <taxon>Dothideomycetes</taxon>
        <taxon>Dothideomycetidae</taxon>
        <taxon>Mycosphaerellales</taxon>
        <taxon>Mycosphaerellaceae</taxon>
        <taxon>Pseudocercospora</taxon>
    </lineage>
</organism>
<dbReference type="SUPFAM" id="SSF144083">
    <property type="entry name" value="Magnesium transport protein CorA, transmembrane region"/>
    <property type="match status" value="1"/>
</dbReference>
<comment type="caution">
    <text evidence="8">The sequence shown here is derived from an EMBL/GenBank/DDBJ whole genome shotgun (WGS) entry which is preliminary data.</text>
</comment>
<sequence>MSPRAPYPGIGILPEIATPTTSSSSSTGSLTPKMVTKRTMDKTYTIHTDCLFDPKKKAFVKDTSLVVDPESGLITKVYKRRGAPLREFDEPYIDLRGRCVLPGLVDAHTHIFLHPYEETASLNQMRDESIIERTIRATNHCRAALLAGYTTYRDLGTESAGDADVHVRNAINRGIIPGPRIFCATEALAGSGGYELRIESRINGVEVPRISDPCDGIAGVRAGVRRRIGAGADVIKFYADYRKRALRFPESAWPGCPGIVHPPPEKGLINERSPNLPLFNQEEMDEIVREAKSSRAPVAAHAQAAEAVAMAAKAGVTSIEHGYESWEGTDVVENMLKNNVIFVPTLSVFELYVPMKEILAQTKIAFDAGIKLAAGGDTGAFAHGDNARELELMLQAGIPLEEVLTAATLHGWDACGGSWCGRNFGWIEEGCAADIVALGTDPRVDAGALRNVQFVMKNGKIYKQNGLAVPQPAQMRPQWLHSPPAFLSFAFSPHPFAIIDQLLRQLDAQRDAYLAAFQKAHDLLAKDLASAAGTSAASPVPRGSISAPRPLQKERRSPRQSFSQVDFPPRKPASNIDTLVASSGSRRTGDESEDEEDENLYVHQQLEHRIYEHEGLRDHLRSHKWKPSGGGTILRSILNTSRIQQPDLFPIHPGKSIDRSHATHCEVFDVGADGAPVPVELPESEQGHSNAIRIWNTIREVNRSSNCHRAVGRISIIREPSPILFGAVHYVYNESFDMDLIYDKLRSFVFNLEYFTVIGRECQPMDWQMADRGNHQSEGSYHVHITRCSSAVALSLGGNPIKNVKNNSRRALKSHGYVYDPFAAWEVLNVQCYPDWKAQTEIHDSRKHYVNGVEAFLVTLLGEFRDAQERSIYKEVTKLITPPLAFMFDRDVRDKLQFEDEHYTYSRRYFWAYQTLGIMNDSISAIVDAFEDTFTEDVWEGKHRTLWPLLEENSQRSQYYKKKMAGLRKKFEIGMNNFRVLMKENHERRIEIRGLQEELFTGTSIQESRSSVKNTEITIQQGHNIKLFTLVSMCFLPRTFVTSVFGMTNMSTEHHFWEFGIVTATVCLPFFILIGSLNTTKGMQFWRAKTHAAIKYIISFCFWISTLGRRSAYHPNKATREVEQGSSRTSINLDRAVTMDSAAAMRTRRWSSNPGARLANDCGILHGEQDEKGPGEIERIRPALDRASTSRIALMWSQERHRASEIRPTSMNDLTLHQRQCRASLVVAKEGKHEAIQARRCQPHITSKSHPQPVRDSANSPTLINGRAQWADRVSYVHGFSHHQGANCFPEPKAELEGTPEHETAAVSDRVLRPRPQFGFATSRVVHRKASTQHTNGITPANGEAAVHKLKAAEKAKTQKKTKISRQEKKERRRHFAEAIPDFRERQKFYDEHKQRDQATLDRYLVEQRLLENALRIMVEHCTGEGGATRAYLAQKLEDAPVAPLREWECD</sequence>
<dbReference type="PANTHER" id="PTHR43135:SF3">
    <property type="entry name" value="ALPHA-D-RIBOSE 1-METHYLPHOSPHONATE 5-TRIPHOSPHATE DIPHOSPHATASE"/>
    <property type="match status" value="1"/>
</dbReference>
<feature type="compositionally biased region" description="Low complexity" evidence="5">
    <location>
        <begin position="18"/>
        <end position="31"/>
    </location>
</feature>
<dbReference type="InterPro" id="IPR051781">
    <property type="entry name" value="Metallo-dep_Hydrolase"/>
</dbReference>
<evidence type="ECO:0000313" key="9">
    <source>
        <dbReference type="Proteomes" id="UP000073492"/>
    </source>
</evidence>
<dbReference type="Gene3D" id="3.20.20.140">
    <property type="entry name" value="Metal-dependent hydrolases"/>
    <property type="match status" value="1"/>
</dbReference>
<comment type="subcellular location">
    <subcellularLocation>
        <location evidence="1">Membrane</location>
        <topology evidence="1">Multi-pass membrane protein</topology>
    </subcellularLocation>
</comment>
<name>A0A139ISR8_9PEZI</name>
<dbReference type="PANTHER" id="PTHR43135">
    <property type="entry name" value="ALPHA-D-RIBOSE 1-METHYLPHOSPHONATE 5-TRIPHOSPHATE DIPHOSPHATASE"/>
    <property type="match status" value="1"/>
</dbReference>
<gene>
    <name evidence="8" type="ORF">AC579_10130</name>
</gene>
<evidence type="ECO:0000256" key="1">
    <source>
        <dbReference type="ARBA" id="ARBA00004141"/>
    </source>
</evidence>
<keyword evidence="4 6" id="KW-0472">Membrane</keyword>
<dbReference type="OrthoDB" id="5595695at2759"/>
<dbReference type="Pfam" id="PF01544">
    <property type="entry name" value="CorA"/>
    <property type="match status" value="1"/>
</dbReference>
<dbReference type="SUPFAM" id="SSF51338">
    <property type="entry name" value="Composite domain of metallo-dependent hydrolases"/>
    <property type="match status" value="1"/>
</dbReference>